<comment type="subcellular location">
    <subcellularLocation>
        <location evidence="1">Membrane</location>
        <topology evidence="1">Multi-pass membrane protein</topology>
    </subcellularLocation>
</comment>
<dbReference type="PANTHER" id="PTHR43021:SF2">
    <property type="entry name" value="CATION_H+ EXCHANGER DOMAIN-CONTAINING PROTEIN"/>
    <property type="match status" value="1"/>
</dbReference>
<accession>A0A3A4QUR1</accession>
<proteinExistence type="predicted"/>
<organism evidence="7 8">
    <name type="scientific">Candidatus Auribacter fodinae</name>
    <dbReference type="NCBI Taxonomy" id="2093366"/>
    <lineage>
        <taxon>Bacteria</taxon>
        <taxon>Pseudomonadati</taxon>
        <taxon>Candidatus Auribacterota</taxon>
        <taxon>Candidatus Auribacteria</taxon>
        <taxon>Candidatus Auribacterales</taxon>
        <taxon>Candidatus Auribacteraceae</taxon>
        <taxon>Candidatus Auribacter</taxon>
    </lineage>
</organism>
<evidence type="ECO:0000256" key="3">
    <source>
        <dbReference type="ARBA" id="ARBA00022989"/>
    </source>
</evidence>
<keyword evidence="2 5" id="KW-0812">Transmembrane</keyword>
<comment type="caution">
    <text evidence="7">The sequence shown here is derived from an EMBL/GenBank/DDBJ whole genome shotgun (WGS) entry which is preliminary data.</text>
</comment>
<dbReference type="GO" id="GO:1902600">
    <property type="term" value="P:proton transmembrane transport"/>
    <property type="evidence" value="ECO:0007669"/>
    <property type="project" value="InterPro"/>
</dbReference>
<dbReference type="Proteomes" id="UP000266426">
    <property type="component" value="Unassembled WGS sequence"/>
</dbReference>
<feature type="transmembrane region" description="Helical" evidence="5">
    <location>
        <begin position="200"/>
        <end position="219"/>
    </location>
</feature>
<feature type="transmembrane region" description="Helical" evidence="5">
    <location>
        <begin position="29"/>
        <end position="47"/>
    </location>
</feature>
<sequence>MNTFLYLSLIFVVSYVMRYLILKLKLPAVTGYVLGGVILGGSLFSFSSTVQNTLSSFLLTPPVLNKLSILADVALGIISFSIGAELLWESIRKLGKSIMAIVISEAIGSFILVFVLFAIFFPSNMLLGLLLGAIASATAPAATVSVISEYRASGPLTTTILAVVGIDDAISLIIFVFAATVLRGSLAHESLHFLPMIGKVGMEISLALLIGAVVGFALIRPLKKADYMEELLFLLAIGLFVCIGLAELLHTSPIMANMCFGAVAVNMYPSIKKRLHQTISGIAPLFFAIFFVLGGANLDITLLPSIGLMGLLYFVARTVGKIFCAMGGAYISKAPPLITRYIGLSLIPQVGVGVALALTIQQEFGTGAFGEQGIYIATTTMNILLFTTILTEVIGPLLTKMSLIKAGETRKPQVHQ</sequence>
<reference evidence="7 8" key="1">
    <citation type="journal article" date="2017" name="ISME J.">
        <title>Energy and carbon metabolisms in a deep terrestrial subsurface fluid microbial community.</title>
        <authorList>
            <person name="Momper L."/>
            <person name="Jungbluth S.P."/>
            <person name="Lee M.D."/>
            <person name="Amend J.P."/>
        </authorList>
    </citation>
    <scope>NUCLEOTIDE SEQUENCE [LARGE SCALE GENOMIC DNA]</scope>
    <source>
        <strain evidence="7">SURF_26</strain>
    </source>
</reference>
<dbReference type="EMBL" id="QZJZ01000105">
    <property type="protein sequence ID" value="RJP55897.1"/>
    <property type="molecule type" value="Genomic_DNA"/>
</dbReference>
<evidence type="ECO:0000313" key="7">
    <source>
        <dbReference type="EMBL" id="RJP55897.1"/>
    </source>
</evidence>
<dbReference type="GO" id="GO:0015297">
    <property type="term" value="F:antiporter activity"/>
    <property type="evidence" value="ECO:0007669"/>
    <property type="project" value="InterPro"/>
</dbReference>
<evidence type="ECO:0000256" key="5">
    <source>
        <dbReference type="SAM" id="Phobius"/>
    </source>
</evidence>
<dbReference type="InterPro" id="IPR038770">
    <property type="entry name" value="Na+/solute_symporter_sf"/>
</dbReference>
<dbReference type="PANTHER" id="PTHR43021">
    <property type="entry name" value="NA(+)/H(+) ANTIPORTER-RELATED"/>
    <property type="match status" value="1"/>
</dbReference>
<gene>
    <name evidence="7" type="ORF">C4541_13390</name>
</gene>
<evidence type="ECO:0000256" key="2">
    <source>
        <dbReference type="ARBA" id="ARBA00022692"/>
    </source>
</evidence>
<name>A0A3A4QUR1_9BACT</name>
<feature type="transmembrane region" description="Helical" evidence="5">
    <location>
        <begin position="278"/>
        <end position="296"/>
    </location>
</feature>
<feature type="transmembrane region" description="Helical" evidence="5">
    <location>
        <begin position="127"/>
        <end position="147"/>
    </location>
</feature>
<protein>
    <submittedName>
        <fullName evidence="7">Sodium:proton exchanger</fullName>
    </submittedName>
</protein>
<feature type="transmembrane region" description="Helical" evidence="5">
    <location>
        <begin position="254"/>
        <end position="271"/>
    </location>
</feature>
<evidence type="ECO:0000259" key="6">
    <source>
        <dbReference type="Pfam" id="PF00999"/>
    </source>
</evidence>
<dbReference type="Pfam" id="PF00999">
    <property type="entry name" value="Na_H_Exchanger"/>
    <property type="match status" value="1"/>
</dbReference>
<evidence type="ECO:0000256" key="4">
    <source>
        <dbReference type="ARBA" id="ARBA00023136"/>
    </source>
</evidence>
<feature type="transmembrane region" description="Helical" evidence="5">
    <location>
        <begin position="159"/>
        <end position="180"/>
    </location>
</feature>
<feature type="transmembrane region" description="Helical" evidence="5">
    <location>
        <begin position="100"/>
        <end position="121"/>
    </location>
</feature>
<dbReference type="GO" id="GO:0016020">
    <property type="term" value="C:membrane"/>
    <property type="evidence" value="ECO:0007669"/>
    <property type="project" value="UniProtKB-SubCell"/>
</dbReference>
<feature type="transmembrane region" description="Helical" evidence="5">
    <location>
        <begin position="67"/>
        <end position="88"/>
    </location>
</feature>
<feature type="transmembrane region" description="Helical" evidence="5">
    <location>
        <begin position="231"/>
        <end position="248"/>
    </location>
</feature>
<feature type="transmembrane region" description="Helical" evidence="5">
    <location>
        <begin position="373"/>
        <end position="395"/>
    </location>
</feature>
<dbReference type="InterPro" id="IPR006153">
    <property type="entry name" value="Cation/H_exchanger_TM"/>
</dbReference>
<feature type="transmembrane region" description="Helical" evidence="5">
    <location>
        <begin position="6"/>
        <end position="22"/>
    </location>
</feature>
<evidence type="ECO:0000256" key="1">
    <source>
        <dbReference type="ARBA" id="ARBA00004141"/>
    </source>
</evidence>
<keyword evidence="3 5" id="KW-1133">Transmembrane helix</keyword>
<dbReference type="AlphaFoldDB" id="A0A3A4QUR1"/>
<feature type="domain" description="Cation/H+ exchanger transmembrane" evidence="6">
    <location>
        <begin position="14"/>
        <end position="400"/>
    </location>
</feature>
<keyword evidence="4 5" id="KW-0472">Membrane</keyword>
<dbReference type="Gene3D" id="1.20.1530.20">
    <property type="match status" value="1"/>
</dbReference>
<evidence type="ECO:0000313" key="8">
    <source>
        <dbReference type="Proteomes" id="UP000266426"/>
    </source>
</evidence>
<feature type="transmembrane region" description="Helical" evidence="5">
    <location>
        <begin position="341"/>
        <end position="361"/>
    </location>
</feature>